<feature type="domain" description="PPIase FKBP-type" evidence="9">
    <location>
        <begin position="6"/>
        <end position="85"/>
    </location>
</feature>
<name>A0A645GL87_9ZZZZ</name>
<comment type="caution">
    <text evidence="10">The sequence shown here is derived from an EMBL/GenBank/DDBJ whole genome shotgun (WGS) entry which is preliminary data.</text>
</comment>
<dbReference type="GO" id="GO:0003755">
    <property type="term" value="F:peptidyl-prolyl cis-trans isomerase activity"/>
    <property type="evidence" value="ECO:0007669"/>
    <property type="project" value="UniProtKB-KW"/>
</dbReference>
<dbReference type="PANTHER" id="PTHR47861">
    <property type="entry name" value="FKBP-TYPE PEPTIDYL-PROLYL CIS-TRANS ISOMERASE SLYD"/>
    <property type="match status" value="1"/>
</dbReference>
<dbReference type="GO" id="GO:0042026">
    <property type="term" value="P:protein refolding"/>
    <property type="evidence" value="ECO:0007669"/>
    <property type="project" value="UniProtKB-ARBA"/>
</dbReference>
<comment type="subcellular location">
    <subcellularLocation>
        <location evidence="2">Cytoplasm</location>
    </subcellularLocation>
</comment>
<organism evidence="10">
    <name type="scientific">bioreactor metagenome</name>
    <dbReference type="NCBI Taxonomy" id="1076179"/>
    <lineage>
        <taxon>unclassified sequences</taxon>
        <taxon>metagenomes</taxon>
        <taxon>ecological metagenomes</taxon>
    </lineage>
</organism>
<dbReference type="InterPro" id="IPR046357">
    <property type="entry name" value="PPIase_dom_sf"/>
</dbReference>
<dbReference type="EC" id="5.2.1.8" evidence="4"/>
<keyword evidence="5" id="KW-0963">Cytoplasm</keyword>
<evidence type="ECO:0000313" key="10">
    <source>
        <dbReference type="EMBL" id="MPN26619.1"/>
    </source>
</evidence>
<dbReference type="EMBL" id="VSSQ01076208">
    <property type="protein sequence ID" value="MPN26619.1"/>
    <property type="molecule type" value="Genomic_DNA"/>
</dbReference>
<keyword evidence="6" id="KW-0697">Rotamase</keyword>
<evidence type="ECO:0000256" key="5">
    <source>
        <dbReference type="ARBA" id="ARBA00022490"/>
    </source>
</evidence>
<evidence type="ECO:0000256" key="2">
    <source>
        <dbReference type="ARBA" id="ARBA00004496"/>
    </source>
</evidence>
<dbReference type="Gene3D" id="2.40.10.330">
    <property type="match status" value="1"/>
</dbReference>
<gene>
    <name evidence="10" type="primary">slyD_15</name>
    <name evidence="10" type="ORF">SDC9_174044</name>
</gene>
<reference evidence="10" key="1">
    <citation type="submission" date="2019-08" db="EMBL/GenBank/DDBJ databases">
        <authorList>
            <person name="Kucharzyk K."/>
            <person name="Murdoch R.W."/>
            <person name="Higgins S."/>
            <person name="Loffler F."/>
        </authorList>
    </citation>
    <scope>NUCLEOTIDE SEQUENCE</scope>
</reference>
<evidence type="ECO:0000259" key="9">
    <source>
        <dbReference type="PROSITE" id="PS50059"/>
    </source>
</evidence>
<comment type="similarity">
    <text evidence="3">Belongs to the FKBP-type PPIase family.</text>
</comment>
<dbReference type="PROSITE" id="PS50059">
    <property type="entry name" value="FKBP_PPIASE"/>
    <property type="match status" value="1"/>
</dbReference>
<sequence>MQVSDNKYVTVTYDLNVGEGEERELMERATVEQPLEFIFGTNSMLEAFEDQLKGLSKGDTFSFHLTPDEAYGDYDETKVIELPKNVFEIDGQIDAQVLFEGNTLPMMDSAGNRLMGSIVSIDDEVVTMDFNHPLAGEIMHFEGTVVGVREASVEEIAALFSGGGCGCGGCGSGEEGGCGCGSSYEHAEDGCGCGSSHGHGEGGCGCH</sequence>
<evidence type="ECO:0000256" key="1">
    <source>
        <dbReference type="ARBA" id="ARBA00000971"/>
    </source>
</evidence>
<evidence type="ECO:0000256" key="3">
    <source>
        <dbReference type="ARBA" id="ARBA00006577"/>
    </source>
</evidence>
<dbReference type="SUPFAM" id="SSF54534">
    <property type="entry name" value="FKBP-like"/>
    <property type="match status" value="1"/>
</dbReference>
<dbReference type="InterPro" id="IPR048261">
    <property type="entry name" value="SlpA/SlyD-like_ins_sf"/>
</dbReference>
<dbReference type="GO" id="GO:0005737">
    <property type="term" value="C:cytoplasm"/>
    <property type="evidence" value="ECO:0007669"/>
    <property type="project" value="UniProtKB-SubCell"/>
</dbReference>
<dbReference type="AlphaFoldDB" id="A0A645GL87"/>
<evidence type="ECO:0000256" key="7">
    <source>
        <dbReference type="ARBA" id="ARBA00023186"/>
    </source>
</evidence>
<evidence type="ECO:0000256" key="4">
    <source>
        <dbReference type="ARBA" id="ARBA00013194"/>
    </source>
</evidence>
<proteinExistence type="inferred from homology"/>
<protein>
    <recommendedName>
        <fullName evidence="4">peptidylprolyl isomerase</fullName>
        <ecNumber evidence="4">5.2.1.8</ecNumber>
    </recommendedName>
</protein>
<keyword evidence="8 10" id="KW-0413">Isomerase</keyword>
<dbReference type="InterPro" id="IPR001179">
    <property type="entry name" value="PPIase_FKBP_dom"/>
</dbReference>
<dbReference type="Gene3D" id="3.10.50.40">
    <property type="match status" value="1"/>
</dbReference>
<dbReference type="PANTHER" id="PTHR47861:SF3">
    <property type="entry name" value="FKBP-TYPE PEPTIDYL-PROLYL CIS-TRANS ISOMERASE SLYD"/>
    <property type="match status" value="1"/>
</dbReference>
<keyword evidence="7" id="KW-0143">Chaperone</keyword>
<accession>A0A645GL87</accession>
<dbReference type="Pfam" id="PF00254">
    <property type="entry name" value="FKBP_C"/>
    <property type="match status" value="1"/>
</dbReference>
<comment type="catalytic activity">
    <reaction evidence="1">
        <text>[protein]-peptidylproline (omega=180) = [protein]-peptidylproline (omega=0)</text>
        <dbReference type="Rhea" id="RHEA:16237"/>
        <dbReference type="Rhea" id="RHEA-COMP:10747"/>
        <dbReference type="Rhea" id="RHEA-COMP:10748"/>
        <dbReference type="ChEBI" id="CHEBI:83833"/>
        <dbReference type="ChEBI" id="CHEBI:83834"/>
        <dbReference type="EC" id="5.2.1.8"/>
    </reaction>
</comment>
<evidence type="ECO:0000256" key="8">
    <source>
        <dbReference type="ARBA" id="ARBA00023235"/>
    </source>
</evidence>
<evidence type="ECO:0000256" key="6">
    <source>
        <dbReference type="ARBA" id="ARBA00023110"/>
    </source>
</evidence>